<dbReference type="AlphaFoldDB" id="A0AAV8Z0T7"/>
<reference evidence="2" key="1">
    <citation type="journal article" date="2023" name="Insect Mol. Biol.">
        <title>Genome sequencing provides insights into the evolution of gene families encoding plant cell wall-degrading enzymes in longhorned beetles.</title>
        <authorList>
            <person name="Shin N.R."/>
            <person name="Okamura Y."/>
            <person name="Kirsch R."/>
            <person name="Pauchet Y."/>
        </authorList>
    </citation>
    <scope>NUCLEOTIDE SEQUENCE</scope>
    <source>
        <strain evidence="2">AMC_N1</strain>
    </source>
</reference>
<dbReference type="PANTHER" id="PTHR11071">
    <property type="entry name" value="PEPTIDYL-PROLYL CIS-TRANS ISOMERASE"/>
    <property type="match status" value="1"/>
</dbReference>
<protein>
    <recommendedName>
        <fullName evidence="1">PPIase cyclophilin-type domain-containing protein</fullName>
    </recommendedName>
</protein>
<organism evidence="2 3">
    <name type="scientific">Aromia moschata</name>
    <dbReference type="NCBI Taxonomy" id="1265417"/>
    <lineage>
        <taxon>Eukaryota</taxon>
        <taxon>Metazoa</taxon>
        <taxon>Ecdysozoa</taxon>
        <taxon>Arthropoda</taxon>
        <taxon>Hexapoda</taxon>
        <taxon>Insecta</taxon>
        <taxon>Pterygota</taxon>
        <taxon>Neoptera</taxon>
        <taxon>Endopterygota</taxon>
        <taxon>Coleoptera</taxon>
        <taxon>Polyphaga</taxon>
        <taxon>Cucujiformia</taxon>
        <taxon>Chrysomeloidea</taxon>
        <taxon>Cerambycidae</taxon>
        <taxon>Cerambycinae</taxon>
        <taxon>Callichromatini</taxon>
        <taxon>Aromia</taxon>
    </lineage>
</organism>
<dbReference type="CDD" id="cd00317">
    <property type="entry name" value="cyclophilin"/>
    <property type="match status" value="1"/>
</dbReference>
<sequence>MSKRCEEDPPPEYTEKFLVVGIITSEAFQKCRFIVNKLYNCFPDLYEVPDIRPMLNVEFTEYLIKIQRKYGNGIWSLQKAVVVFLNEKYLGDDEALMKHLSKKYRFSFSQDWYELGKCHLTEYLGNIMRKFRQLAYVTVSINSRVIGAMLFELYNDLVPLACENFMLRCKLQIGGYVGAPIHRIVKNGWIQCGGFNLQETKMPCENYVVPHNRRGVLSMCNSRRHRDNTTQFFITLVPASWMDHNYVAFGQLIQGAEILKRIEEVPTDYQQAPKDSIEICKAGELVFNPPPDFISEEEFDKFQHIEPTTLLDSLIGPPMGTSDSTFSMSKFLMGLYGLKTDIQNYLPVSPPQYVLQEEDYNLRQ</sequence>
<keyword evidence="3" id="KW-1185">Reference proteome</keyword>
<dbReference type="Pfam" id="PF00160">
    <property type="entry name" value="Pro_isomerase"/>
    <property type="match status" value="1"/>
</dbReference>
<dbReference type="Gene3D" id="2.40.100.10">
    <property type="entry name" value="Cyclophilin-like"/>
    <property type="match status" value="1"/>
</dbReference>
<dbReference type="EMBL" id="JAPWTK010000028">
    <property type="protein sequence ID" value="KAJ8956665.1"/>
    <property type="molecule type" value="Genomic_DNA"/>
</dbReference>
<evidence type="ECO:0000313" key="3">
    <source>
        <dbReference type="Proteomes" id="UP001162162"/>
    </source>
</evidence>
<comment type="caution">
    <text evidence="2">The sequence shown here is derived from an EMBL/GenBank/DDBJ whole genome shotgun (WGS) entry which is preliminary data.</text>
</comment>
<dbReference type="Proteomes" id="UP001162162">
    <property type="component" value="Unassembled WGS sequence"/>
</dbReference>
<dbReference type="InterPro" id="IPR002130">
    <property type="entry name" value="Cyclophilin-type_PPIase_dom"/>
</dbReference>
<dbReference type="InterPro" id="IPR029000">
    <property type="entry name" value="Cyclophilin-like_dom_sf"/>
</dbReference>
<dbReference type="GO" id="GO:0003755">
    <property type="term" value="F:peptidyl-prolyl cis-trans isomerase activity"/>
    <property type="evidence" value="ECO:0007669"/>
    <property type="project" value="InterPro"/>
</dbReference>
<name>A0AAV8Z0T7_9CUCU</name>
<gene>
    <name evidence="2" type="ORF">NQ318_014019</name>
</gene>
<accession>A0AAV8Z0T7</accession>
<dbReference type="PANTHER" id="PTHR11071:SF561">
    <property type="entry name" value="PEPTIDYL-PROLYL CIS-TRANS ISOMERASE D-RELATED"/>
    <property type="match status" value="1"/>
</dbReference>
<proteinExistence type="predicted"/>
<dbReference type="SUPFAM" id="SSF50891">
    <property type="entry name" value="Cyclophilin-like"/>
    <property type="match status" value="1"/>
</dbReference>
<feature type="domain" description="PPIase cyclophilin-type" evidence="1">
    <location>
        <begin position="136"/>
        <end position="284"/>
    </location>
</feature>
<evidence type="ECO:0000259" key="1">
    <source>
        <dbReference type="PROSITE" id="PS50072"/>
    </source>
</evidence>
<evidence type="ECO:0000313" key="2">
    <source>
        <dbReference type="EMBL" id="KAJ8956665.1"/>
    </source>
</evidence>
<dbReference type="GO" id="GO:0005737">
    <property type="term" value="C:cytoplasm"/>
    <property type="evidence" value="ECO:0007669"/>
    <property type="project" value="TreeGrafter"/>
</dbReference>
<dbReference type="PRINTS" id="PR00153">
    <property type="entry name" value="CSAPPISMRASE"/>
</dbReference>
<dbReference type="PROSITE" id="PS50072">
    <property type="entry name" value="CSA_PPIASE_2"/>
    <property type="match status" value="1"/>
</dbReference>